<dbReference type="InterPro" id="IPR052159">
    <property type="entry name" value="Competence_DNA_uptake"/>
</dbReference>
<dbReference type="PANTHER" id="PTHR30619">
    <property type="entry name" value="DNA INTERNALIZATION/COMPETENCE PROTEIN COMEC/REC2"/>
    <property type="match status" value="1"/>
</dbReference>
<dbReference type="SUPFAM" id="SSF56281">
    <property type="entry name" value="Metallo-hydrolase/oxidoreductase"/>
    <property type="match status" value="1"/>
</dbReference>
<keyword evidence="6" id="KW-1185">Reference proteome</keyword>
<keyword evidence="5" id="KW-0378">Hydrolase</keyword>
<reference evidence="5 6" key="1">
    <citation type="submission" date="2023-07" db="EMBL/GenBank/DDBJ databases">
        <title>Sorghum-associated microbial communities from plants grown in Nebraska, USA.</title>
        <authorList>
            <person name="Schachtman D."/>
        </authorList>
    </citation>
    <scope>NUCLEOTIDE SEQUENCE [LARGE SCALE GENOMIC DNA]</scope>
    <source>
        <strain evidence="5 6">DS1314</strain>
    </source>
</reference>
<name>A0ABT9WJ70_9BACL</name>
<evidence type="ECO:0000313" key="6">
    <source>
        <dbReference type="Proteomes" id="UP001233836"/>
    </source>
</evidence>
<accession>A0ABT9WJ70</accession>
<protein>
    <submittedName>
        <fullName evidence="5">Beta-lactamase superfamily II metal-dependent hydrolase</fullName>
    </submittedName>
</protein>
<comment type="catalytic activity">
    <reaction evidence="1">
        <text>3',5'-cyclic CMP + H2O = CMP + H(+)</text>
        <dbReference type="Rhea" id="RHEA:72675"/>
        <dbReference type="ChEBI" id="CHEBI:15377"/>
        <dbReference type="ChEBI" id="CHEBI:15378"/>
        <dbReference type="ChEBI" id="CHEBI:58003"/>
        <dbReference type="ChEBI" id="CHEBI:60377"/>
    </reaction>
    <physiologicalReaction direction="left-to-right" evidence="1">
        <dbReference type="Rhea" id="RHEA:72676"/>
    </physiologicalReaction>
</comment>
<evidence type="ECO:0000256" key="3">
    <source>
        <dbReference type="ARBA" id="ARBA00048505"/>
    </source>
</evidence>
<dbReference type="InterPro" id="IPR036866">
    <property type="entry name" value="RibonucZ/Hydroxyglut_hydro"/>
</dbReference>
<comment type="function">
    <text evidence="2">Counteracts the endogenous Pycsar antiviral defense system. Phosphodiesterase that enables metal-dependent hydrolysis of host cyclic nucleotide Pycsar defense signals such as cCMP and cUMP.</text>
</comment>
<dbReference type="PANTHER" id="PTHR30619:SF1">
    <property type="entry name" value="RECOMBINATION PROTEIN 2"/>
    <property type="match status" value="1"/>
</dbReference>
<dbReference type="InterPro" id="IPR001279">
    <property type="entry name" value="Metallo-B-lactamas"/>
</dbReference>
<sequence length="306" mass="34757">MKWFIDFLNVGFGEATVIRRMEEHCTYCLVVDGGDVNPMTNPRRCSLEQYLREYEITKIDVLVLSHFHRDHIGGVLPILGHVAIGEVILHLPLPEHVQHSAINDYSTPILGSFSLYAAILNRIEELGIKKTAINKRHTIVEQDMEFRILTPSQHRWTRLTEEIDKLDITKLDQEKERLTAIDRMLNHASLAVLIKNNDNSVALLTSDVGLDYWEPYADEIGKVHTLQAPHHGDSSQLSVDNLKAWAPHAVIISADDQGTYQLPHAEMEPLIREHSNAHLYYTEGLSTTHRIVRLDVTDGTVELVKS</sequence>
<comment type="catalytic activity">
    <reaction evidence="3">
        <text>3',5'-cyclic UMP + H2O = UMP + H(+)</text>
        <dbReference type="Rhea" id="RHEA:70575"/>
        <dbReference type="ChEBI" id="CHEBI:15377"/>
        <dbReference type="ChEBI" id="CHEBI:15378"/>
        <dbReference type="ChEBI" id="CHEBI:57865"/>
        <dbReference type="ChEBI" id="CHEBI:184387"/>
    </reaction>
    <physiologicalReaction direction="left-to-right" evidence="3">
        <dbReference type="Rhea" id="RHEA:70576"/>
    </physiologicalReaction>
</comment>
<proteinExistence type="predicted"/>
<evidence type="ECO:0000256" key="2">
    <source>
        <dbReference type="ARBA" id="ARBA00034301"/>
    </source>
</evidence>
<evidence type="ECO:0000256" key="1">
    <source>
        <dbReference type="ARBA" id="ARBA00034221"/>
    </source>
</evidence>
<dbReference type="Gene3D" id="3.60.15.10">
    <property type="entry name" value="Ribonuclease Z/Hydroxyacylglutathione hydrolase-like"/>
    <property type="match status" value="1"/>
</dbReference>
<dbReference type="GO" id="GO:0016787">
    <property type="term" value="F:hydrolase activity"/>
    <property type="evidence" value="ECO:0007669"/>
    <property type="project" value="UniProtKB-KW"/>
</dbReference>
<organism evidence="5 6">
    <name type="scientific">Paenibacillus tundrae</name>
    <dbReference type="NCBI Taxonomy" id="528187"/>
    <lineage>
        <taxon>Bacteria</taxon>
        <taxon>Bacillati</taxon>
        <taxon>Bacillota</taxon>
        <taxon>Bacilli</taxon>
        <taxon>Bacillales</taxon>
        <taxon>Paenibacillaceae</taxon>
        <taxon>Paenibacillus</taxon>
    </lineage>
</organism>
<dbReference type="Pfam" id="PF00753">
    <property type="entry name" value="Lactamase_B"/>
    <property type="match status" value="1"/>
</dbReference>
<dbReference type="RefSeq" id="WP_307220250.1">
    <property type="nucleotide sequence ID" value="NZ_JAUSTI010000018.1"/>
</dbReference>
<evidence type="ECO:0000313" key="5">
    <source>
        <dbReference type="EMBL" id="MDQ0173338.1"/>
    </source>
</evidence>
<dbReference type="EMBL" id="JAUSTI010000018">
    <property type="protein sequence ID" value="MDQ0173338.1"/>
    <property type="molecule type" value="Genomic_DNA"/>
</dbReference>
<comment type="caution">
    <text evidence="5">The sequence shown here is derived from an EMBL/GenBank/DDBJ whole genome shotgun (WGS) entry which is preliminary data.</text>
</comment>
<evidence type="ECO:0000259" key="4">
    <source>
        <dbReference type="Pfam" id="PF00753"/>
    </source>
</evidence>
<gene>
    <name evidence="5" type="ORF">J2T19_004831</name>
</gene>
<feature type="domain" description="Metallo-beta-lactamase" evidence="4">
    <location>
        <begin position="10"/>
        <end position="106"/>
    </location>
</feature>
<dbReference type="Proteomes" id="UP001233836">
    <property type="component" value="Unassembled WGS sequence"/>
</dbReference>